<keyword evidence="2" id="KW-0687">Ribonucleoprotein</keyword>
<dbReference type="GO" id="GO:0003723">
    <property type="term" value="F:RNA binding"/>
    <property type="evidence" value="ECO:0007669"/>
    <property type="project" value="InterPro"/>
</dbReference>
<proteinExistence type="inferred from homology"/>
<dbReference type="SUPFAM" id="SSF55315">
    <property type="entry name" value="L30e-like"/>
    <property type="match status" value="1"/>
</dbReference>
<dbReference type="InterPro" id="IPR003100">
    <property type="entry name" value="PAZ_dom"/>
</dbReference>
<keyword evidence="5" id="KW-1185">Reference proteome</keyword>
<sequence length="435" mass="49374">MLVVRPIRLVVNHFLIQVNPQNTILHYDVSIIQELPSEDSRSAARISKSNHSMIREKLFMENPKEFPLSMTAYDGEKNIFSAVPLPTGLFTAKLMGGEGEKERSYVLAKLKDYLAGKLLQIPREIMQGMDIVMRENPARRMISFGGNFYPLESRREDDLGCGIAAFRGFQHSLKPTSQGVALSLDCSVLAFRKKMAVLDFLREHVRGFNVSDFGKLRYEAEKALTGLKVTVTHRRTEQKYIVAKLTDKNTRDLYFPDEGLEHRGPTREIYLVNFFRRKYGKEITYLDIPCLDLGQGNKKNYVPMEFCVLVEAQKYPKEQLDREAGRTLKQMSLLRPRDRQMRIHDVVCAGGGPFGGISEFIVMVADTEPLEILLHLPLLAEDKNVLYVFVRSKQALGRACGVTRPVIACSVTTNEASQLKSQIQQLKDAIEKLSI</sequence>
<dbReference type="InterPro" id="IPR004038">
    <property type="entry name" value="Ribosomal_eL8/eL30/eS12/Gad45"/>
</dbReference>
<gene>
    <name evidence="4" type="ORF">CRG98_003886</name>
</gene>
<dbReference type="CDD" id="cd02846">
    <property type="entry name" value="PAZ_argonaute_like"/>
    <property type="match status" value="1"/>
</dbReference>
<dbReference type="InterPro" id="IPR036085">
    <property type="entry name" value="PAZ_dom_sf"/>
</dbReference>
<dbReference type="InterPro" id="IPR018492">
    <property type="entry name" value="Ribosomal_eL8/Nhp2"/>
</dbReference>
<dbReference type="Pfam" id="PF01248">
    <property type="entry name" value="Ribosomal_L7Ae"/>
    <property type="match status" value="1"/>
</dbReference>
<reference evidence="4 5" key="1">
    <citation type="submission" date="2017-11" db="EMBL/GenBank/DDBJ databases">
        <title>De-novo sequencing of pomegranate (Punica granatum L.) genome.</title>
        <authorList>
            <person name="Akparov Z."/>
            <person name="Amiraslanov A."/>
            <person name="Hajiyeva S."/>
            <person name="Abbasov M."/>
            <person name="Kaur K."/>
            <person name="Hamwieh A."/>
            <person name="Solovyev V."/>
            <person name="Salamov A."/>
            <person name="Braich B."/>
            <person name="Kosarev P."/>
            <person name="Mahmoud A."/>
            <person name="Hajiyev E."/>
            <person name="Babayeva S."/>
            <person name="Izzatullayeva V."/>
            <person name="Mammadov A."/>
            <person name="Mammadov A."/>
            <person name="Sharifova S."/>
            <person name="Ojaghi J."/>
            <person name="Eynullazada K."/>
            <person name="Bayramov B."/>
            <person name="Abdulazimova A."/>
            <person name="Shahmuradov I."/>
        </authorList>
    </citation>
    <scope>NUCLEOTIDE SEQUENCE [LARGE SCALE GENOMIC DNA]</scope>
    <source>
        <strain evidence="5">cv. AG2017</strain>
        <tissue evidence="4">Leaf</tissue>
    </source>
</reference>
<dbReference type="PRINTS" id="PR00881">
    <property type="entry name" value="L7ARS6FAMILY"/>
</dbReference>
<evidence type="ECO:0000256" key="1">
    <source>
        <dbReference type="ARBA" id="ARBA00007337"/>
    </source>
</evidence>
<dbReference type="SMART" id="SM00949">
    <property type="entry name" value="PAZ"/>
    <property type="match status" value="1"/>
</dbReference>
<protein>
    <recommendedName>
        <fullName evidence="3">PAZ domain-containing protein</fullName>
    </recommendedName>
</protein>
<dbReference type="EMBL" id="PGOL01000152">
    <property type="protein sequence ID" value="PKI75743.1"/>
    <property type="molecule type" value="Genomic_DNA"/>
</dbReference>
<evidence type="ECO:0000256" key="2">
    <source>
        <dbReference type="ARBA" id="ARBA00023274"/>
    </source>
</evidence>
<dbReference type="InterPro" id="IPR032474">
    <property type="entry name" value="Argonaute_N"/>
</dbReference>
<dbReference type="Pfam" id="PF16486">
    <property type="entry name" value="ArgoN"/>
    <property type="match status" value="1"/>
</dbReference>
<dbReference type="SMART" id="SM01163">
    <property type="entry name" value="DUF1785"/>
    <property type="match status" value="1"/>
</dbReference>
<dbReference type="PROSITE" id="PS50821">
    <property type="entry name" value="PAZ"/>
    <property type="match status" value="1"/>
</dbReference>
<dbReference type="Proteomes" id="UP000233551">
    <property type="component" value="Unassembled WGS sequence"/>
</dbReference>
<dbReference type="GO" id="GO:1990904">
    <property type="term" value="C:ribonucleoprotein complex"/>
    <property type="evidence" value="ECO:0007669"/>
    <property type="project" value="UniProtKB-KW"/>
</dbReference>
<evidence type="ECO:0000313" key="4">
    <source>
        <dbReference type="EMBL" id="PKI75743.1"/>
    </source>
</evidence>
<comment type="similarity">
    <text evidence="1">Belongs to the eukaryotic ribosomal protein eL8 family.</text>
</comment>
<comment type="caution">
    <text evidence="4">The sequence shown here is derived from an EMBL/GenBank/DDBJ whole genome shotgun (WGS) entry which is preliminary data.</text>
</comment>
<feature type="domain" description="PAZ" evidence="3">
    <location>
        <begin position="209"/>
        <end position="311"/>
    </location>
</feature>
<dbReference type="Gene3D" id="3.30.1330.30">
    <property type="match status" value="1"/>
</dbReference>
<dbReference type="STRING" id="22663.A0A2I0L538"/>
<dbReference type="Pfam" id="PF08699">
    <property type="entry name" value="ArgoL1"/>
    <property type="match status" value="1"/>
</dbReference>
<dbReference type="SUPFAM" id="SSF101690">
    <property type="entry name" value="PAZ domain"/>
    <property type="match status" value="1"/>
</dbReference>
<dbReference type="Gene3D" id="2.170.260.10">
    <property type="entry name" value="paz domain"/>
    <property type="match status" value="1"/>
</dbReference>
<dbReference type="PANTHER" id="PTHR22891">
    <property type="entry name" value="EUKARYOTIC TRANSLATION INITIATION FACTOR 2C"/>
    <property type="match status" value="1"/>
</dbReference>
<dbReference type="Pfam" id="PF02170">
    <property type="entry name" value="PAZ"/>
    <property type="match status" value="1"/>
</dbReference>
<organism evidence="4 5">
    <name type="scientific">Punica granatum</name>
    <name type="common">Pomegranate</name>
    <dbReference type="NCBI Taxonomy" id="22663"/>
    <lineage>
        <taxon>Eukaryota</taxon>
        <taxon>Viridiplantae</taxon>
        <taxon>Streptophyta</taxon>
        <taxon>Embryophyta</taxon>
        <taxon>Tracheophyta</taxon>
        <taxon>Spermatophyta</taxon>
        <taxon>Magnoliopsida</taxon>
        <taxon>eudicotyledons</taxon>
        <taxon>Gunneridae</taxon>
        <taxon>Pentapetalae</taxon>
        <taxon>rosids</taxon>
        <taxon>malvids</taxon>
        <taxon>Myrtales</taxon>
        <taxon>Lythraceae</taxon>
        <taxon>Punica</taxon>
    </lineage>
</organism>
<accession>A0A2I0L538</accession>
<dbReference type="InterPro" id="IPR029064">
    <property type="entry name" value="Ribosomal_eL30-like_sf"/>
</dbReference>
<evidence type="ECO:0000313" key="5">
    <source>
        <dbReference type="Proteomes" id="UP000233551"/>
    </source>
</evidence>
<dbReference type="InterPro" id="IPR014811">
    <property type="entry name" value="ArgoL1"/>
</dbReference>
<evidence type="ECO:0000259" key="3">
    <source>
        <dbReference type="PROSITE" id="PS50821"/>
    </source>
</evidence>
<name>A0A2I0L538_PUNGR</name>
<dbReference type="AlphaFoldDB" id="A0A2I0L538"/>